<dbReference type="Proteomes" id="UP000631114">
    <property type="component" value="Unassembled WGS sequence"/>
</dbReference>
<proteinExistence type="predicted"/>
<dbReference type="PANTHER" id="PTHR47718">
    <property type="entry name" value="OS01G0519700 PROTEIN"/>
    <property type="match status" value="1"/>
</dbReference>
<dbReference type="AlphaFoldDB" id="A0A835IPT8"/>
<accession>A0A835IPT8</accession>
<name>A0A835IPT8_9MAGN</name>
<dbReference type="Pfam" id="PF03101">
    <property type="entry name" value="FAR1"/>
    <property type="match status" value="1"/>
</dbReference>
<comment type="caution">
    <text evidence="2">The sequence shown here is derived from an EMBL/GenBank/DDBJ whole genome shotgun (WGS) entry which is preliminary data.</text>
</comment>
<evidence type="ECO:0000259" key="1">
    <source>
        <dbReference type="Pfam" id="PF03101"/>
    </source>
</evidence>
<feature type="domain" description="FAR1" evidence="1">
    <location>
        <begin position="233"/>
        <end position="326"/>
    </location>
</feature>
<keyword evidence="3" id="KW-1185">Reference proteome</keyword>
<reference evidence="2 3" key="1">
    <citation type="submission" date="2020-10" db="EMBL/GenBank/DDBJ databases">
        <title>The Coptis chinensis genome and diversification of protoberbering-type alkaloids.</title>
        <authorList>
            <person name="Wang B."/>
            <person name="Shu S."/>
            <person name="Song C."/>
            <person name="Liu Y."/>
        </authorList>
    </citation>
    <scope>NUCLEOTIDE SEQUENCE [LARGE SCALE GENOMIC DNA]</scope>
    <source>
        <strain evidence="2">HL-2020</strain>
        <tissue evidence="2">Leaf</tissue>
    </source>
</reference>
<protein>
    <recommendedName>
        <fullName evidence="1">FAR1 domain-containing protein</fullName>
    </recommendedName>
</protein>
<dbReference type="InterPro" id="IPR004330">
    <property type="entry name" value="FAR1_DNA_bnd_dom"/>
</dbReference>
<evidence type="ECO:0000313" key="2">
    <source>
        <dbReference type="EMBL" id="KAF9622895.1"/>
    </source>
</evidence>
<sequence>MVFSTMIRSTVAASPISFIEPPKPSILTQRSSESTEDATLTDVLRSFSSETSTKAIIKKISADVAQLLLAHAFQGTGVVNLDGLWGSLYFDGVVWVKKNNCVMGDVYGVLLVPKELELEKDTSFIDADLKFQLPNVGKATKEFFRSRELREFFSGTLAGATTKVVLGPLETISFTYEDSDFVDVTSMGEGENVEIHENSDRDRDWCEASRVFEADKATFYSMQFKTTEEAFAIYNQYAKLVGFNVHKDTYRMSTDGVRVKWRFLCSAAGERNVNRVKPRKRDIESRESKAITRFKCKARFDVGYDLESNLWVMKDFIGEHTHPLVPDLSLMFLRSHRNVSEEDLQFATSLVDVGIRKCKVTDVFVNRVGGFSSVGFLKKDLYNHMGLDR</sequence>
<organism evidence="2 3">
    <name type="scientific">Coptis chinensis</name>
    <dbReference type="NCBI Taxonomy" id="261450"/>
    <lineage>
        <taxon>Eukaryota</taxon>
        <taxon>Viridiplantae</taxon>
        <taxon>Streptophyta</taxon>
        <taxon>Embryophyta</taxon>
        <taxon>Tracheophyta</taxon>
        <taxon>Spermatophyta</taxon>
        <taxon>Magnoliopsida</taxon>
        <taxon>Ranunculales</taxon>
        <taxon>Ranunculaceae</taxon>
        <taxon>Coptidoideae</taxon>
        <taxon>Coptis</taxon>
    </lineage>
</organism>
<dbReference type="EMBL" id="JADFTS010000002">
    <property type="protein sequence ID" value="KAF9622895.1"/>
    <property type="molecule type" value="Genomic_DNA"/>
</dbReference>
<evidence type="ECO:0000313" key="3">
    <source>
        <dbReference type="Proteomes" id="UP000631114"/>
    </source>
</evidence>
<dbReference type="OrthoDB" id="1728880at2759"/>
<gene>
    <name evidence="2" type="ORF">IFM89_035128</name>
</gene>